<evidence type="ECO:0000256" key="1">
    <source>
        <dbReference type="SAM" id="Coils"/>
    </source>
</evidence>
<keyword evidence="1" id="KW-0175">Coiled coil</keyword>
<reference evidence="2 3" key="1">
    <citation type="submission" date="2023-11" db="EMBL/GenBank/DDBJ databases">
        <authorList>
            <person name="Hedman E."/>
            <person name="Englund M."/>
            <person name="Stromberg M."/>
            <person name="Nyberg Akerstrom W."/>
            <person name="Nylinder S."/>
            <person name="Jareborg N."/>
            <person name="Kallberg Y."/>
            <person name="Kronander E."/>
        </authorList>
    </citation>
    <scope>NUCLEOTIDE SEQUENCE [LARGE SCALE GENOMIC DNA]</scope>
</reference>
<organism evidence="2 3">
    <name type="scientific">Parnassius mnemosyne</name>
    <name type="common">clouded apollo</name>
    <dbReference type="NCBI Taxonomy" id="213953"/>
    <lineage>
        <taxon>Eukaryota</taxon>
        <taxon>Metazoa</taxon>
        <taxon>Ecdysozoa</taxon>
        <taxon>Arthropoda</taxon>
        <taxon>Hexapoda</taxon>
        <taxon>Insecta</taxon>
        <taxon>Pterygota</taxon>
        <taxon>Neoptera</taxon>
        <taxon>Endopterygota</taxon>
        <taxon>Lepidoptera</taxon>
        <taxon>Glossata</taxon>
        <taxon>Ditrysia</taxon>
        <taxon>Papilionoidea</taxon>
        <taxon>Papilionidae</taxon>
        <taxon>Parnassiinae</taxon>
        <taxon>Parnassini</taxon>
        <taxon>Parnassius</taxon>
        <taxon>Driopa</taxon>
    </lineage>
</organism>
<name>A0AAV1LEH4_9NEOP</name>
<gene>
    <name evidence="2" type="ORF">PARMNEM_LOCUS12637</name>
</gene>
<sequence>MRIREFVSFENELRKKNQMIHELTAQEPIMSLQGRIAELEQLLNQKEQEISVLRSHVIDDQATTILHTKIDDLRNYFEESLSRIERSFVGLPSNNDMDIRGSSYVNWGPSHNQLLNHQYVNRRTIMDSITMAQFVLLNWFIKFVVDKTVRFPSDGVYVNINGRLMSLYVSRTVNACDFGERSMDHTENTILNKFSGMDDAKQAFYNNIRSINVIIRGAIPDRVNDIYDVTTFESTFGLNWS</sequence>
<comment type="caution">
    <text evidence="2">The sequence shown here is derived from an EMBL/GenBank/DDBJ whole genome shotgun (WGS) entry which is preliminary data.</text>
</comment>
<dbReference type="InterPro" id="IPR036417">
    <property type="entry name" value="TMV-like_coat_sf"/>
</dbReference>
<proteinExistence type="predicted"/>
<dbReference type="Gene3D" id="1.20.120.70">
    <property type="entry name" value="Tobacco mosaic virus-like, coat protein"/>
    <property type="match status" value="1"/>
</dbReference>
<keyword evidence="3" id="KW-1185">Reference proteome</keyword>
<dbReference type="InterPro" id="IPR001337">
    <property type="entry name" value="TMV-like_coat"/>
</dbReference>
<dbReference type="GO" id="GO:0005198">
    <property type="term" value="F:structural molecule activity"/>
    <property type="evidence" value="ECO:0007669"/>
    <property type="project" value="InterPro"/>
</dbReference>
<dbReference type="AlphaFoldDB" id="A0AAV1LEH4"/>
<dbReference type="EMBL" id="CAVLGL010000087">
    <property type="protein sequence ID" value="CAK1592744.1"/>
    <property type="molecule type" value="Genomic_DNA"/>
</dbReference>
<feature type="coiled-coil region" evidence="1">
    <location>
        <begin position="6"/>
        <end position="56"/>
    </location>
</feature>
<accession>A0AAV1LEH4</accession>
<dbReference type="SUPFAM" id="SSF47195">
    <property type="entry name" value="TMV-like viral coat proteins"/>
    <property type="match status" value="1"/>
</dbReference>
<evidence type="ECO:0000313" key="3">
    <source>
        <dbReference type="Proteomes" id="UP001314205"/>
    </source>
</evidence>
<evidence type="ECO:0000313" key="2">
    <source>
        <dbReference type="EMBL" id="CAK1592744.1"/>
    </source>
</evidence>
<dbReference type="Proteomes" id="UP001314205">
    <property type="component" value="Unassembled WGS sequence"/>
</dbReference>
<protein>
    <submittedName>
        <fullName evidence="2">Uncharacterized protein</fullName>
    </submittedName>
</protein>
<dbReference type="Pfam" id="PF00721">
    <property type="entry name" value="TMV_coat"/>
    <property type="match status" value="1"/>
</dbReference>